<keyword evidence="9" id="KW-0808">Transferase</keyword>
<keyword evidence="19" id="KW-1133">Transmembrane helix</keyword>
<evidence type="ECO:0000256" key="2">
    <source>
        <dbReference type="ARBA" id="ARBA00001966"/>
    </source>
</evidence>
<dbReference type="GO" id="GO:0005737">
    <property type="term" value="C:cytoplasm"/>
    <property type="evidence" value="ECO:0007669"/>
    <property type="project" value="UniProtKB-SubCell"/>
</dbReference>
<dbReference type="GO" id="GO:0046872">
    <property type="term" value="F:metal ion binding"/>
    <property type="evidence" value="ECO:0007669"/>
    <property type="project" value="UniProtKB-KW"/>
</dbReference>
<dbReference type="GO" id="GO:0046983">
    <property type="term" value="F:protein dimerization activity"/>
    <property type="evidence" value="ECO:0007669"/>
    <property type="project" value="InterPro"/>
</dbReference>
<keyword evidence="7" id="KW-0963">Cytoplasm</keyword>
<feature type="transmembrane region" description="Helical" evidence="19">
    <location>
        <begin position="234"/>
        <end position="253"/>
    </location>
</feature>
<feature type="transmembrane region" description="Helical" evidence="19">
    <location>
        <begin position="208"/>
        <end position="227"/>
    </location>
</feature>
<dbReference type="GO" id="GO:0000155">
    <property type="term" value="F:phosphorelay sensor kinase activity"/>
    <property type="evidence" value="ECO:0007669"/>
    <property type="project" value="InterPro"/>
</dbReference>
<feature type="transmembrane region" description="Helical" evidence="19">
    <location>
        <begin position="265"/>
        <end position="287"/>
    </location>
</feature>
<dbReference type="Gene3D" id="1.20.5.1930">
    <property type="match status" value="1"/>
</dbReference>
<keyword evidence="14" id="KW-0408">Iron</keyword>
<dbReference type="Pfam" id="PF02518">
    <property type="entry name" value="HATPase_c"/>
    <property type="match status" value="1"/>
</dbReference>
<keyword evidence="10" id="KW-0479">Metal-binding</keyword>
<evidence type="ECO:0000256" key="12">
    <source>
        <dbReference type="ARBA" id="ARBA00022777"/>
    </source>
</evidence>
<evidence type="ECO:0000256" key="3">
    <source>
        <dbReference type="ARBA" id="ARBA00004496"/>
    </source>
</evidence>
<dbReference type="InterPro" id="IPR005467">
    <property type="entry name" value="His_kinase_dom"/>
</dbReference>
<evidence type="ECO:0000259" key="20">
    <source>
        <dbReference type="PROSITE" id="PS50109"/>
    </source>
</evidence>
<evidence type="ECO:0000256" key="9">
    <source>
        <dbReference type="ARBA" id="ARBA00022679"/>
    </source>
</evidence>
<evidence type="ECO:0000256" key="19">
    <source>
        <dbReference type="SAM" id="Phobius"/>
    </source>
</evidence>
<keyword evidence="13" id="KW-0067">ATP-binding</keyword>
<evidence type="ECO:0000256" key="10">
    <source>
        <dbReference type="ARBA" id="ARBA00022723"/>
    </source>
</evidence>
<evidence type="ECO:0000313" key="22">
    <source>
        <dbReference type="Proteomes" id="UP000269097"/>
    </source>
</evidence>
<dbReference type="KEGG" id="coh:EAV92_17860"/>
<feature type="transmembrane region" description="Helical" evidence="19">
    <location>
        <begin position="365"/>
        <end position="390"/>
    </location>
</feature>
<evidence type="ECO:0000256" key="15">
    <source>
        <dbReference type="ARBA" id="ARBA00023012"/>
    </source>
</evidence>
<evidence type="ECO:0000256" key="13">
    <source>
        <dbReference type="ARBA" id="ARBA00022840"/>
    </source>
</evidence>
<dbReference type="GO" id="GO:0051539">
    <property type="term" value="F:4 iron, 4 sulfur cluster binding"/>
    <property type="evidence" value="ECO:0007669"/>
    <property type="project" value="UniProtKB-KW"/>
</dbReference>
<dbReference type="Proteomes" id="UP000269097">
    <property type="component" value="Chromosome"/>
</dbReference>
<accession>A0A3G3K3C7</accession>
<evidence type="ECO:0000256" key="8">
    <source>
        <dbReference type="ARBA" id="ARBA00022553"/>
    </source>
</evidence>
<dbReference type="Pfam" id="PF07730">
    <property type="entry name" value="HisKA_3"/>
    <property type="match status" value="1"/>
</dbReference>
<keyword evidence="16" id="KW-0411">Iron-sulfur</keyword>
<evidence type="ECO:0000256" key="14">
    <source>
        <dbReference type="ARBA" id="ARBA00023004"/>
    </source>
</evidence>
<comment type="catalytic activity">
    <reaction evidence="1">
        <text>ATP + protein L-histidine = ADP + protein N-phospho-L-histidine.</text>
        <dbReference type="EC" id="2.7.13.3"/>
    </reaction>
</comment>
<keyword evidence="19" id="KW-0812">Transmembrane</keyword>
<dbReference type="Gene3D" id="3.30.565.10">
    <property type="entry name" value="Histidine kinase-like ATPase, C-terminal domain"/>
    <property type="match status" value="1"/>
</dbReference>
<dbReference type="EC" id="2.7.13.3" evidence="4"/>
<name>A0A3G3K3C7_9BACL</name>
<evidence type="ECO:0000256" key="6">
    <source>
        <dbReference type="ARBA" id="ARBA00022485"/>
    </source>
</evidence>
<keyword evidence="22" id="KW-1185">Reference proteome</keyword>
<evidence type="ECO:0000256" key="18">
    <source>
        <dbReference type="ARBA" id="ARBA00030800"/>
    </source>
</evidence>
<dbReference type="PANTHER" id="PTHR24421:SF10">
    <property type="entry name" value="NITRATE_NITRITE SENSOR PROTEIN NARQ"/>
    <property type="match status" value="1"/>
</dbReference>
<keyword evidence="19" id="KW-0472">Membrane</keyword>
<feature type="transmembrane region" description="Helical" evidence="19">
    <location>
        <begin position="144"/>
        <end position="168"/>
    </location>
</feature>
<dbReference type="GO" id="GO:0016020">
    <property type="term" value="C:membrane"/>
    <property type="evidence" value="ECO:0007669"/>
    <property type="project" value="InterPro"/>
</dbReference>
<dbReference type="InterPro" id="IPR011712">
    <property type="entry name" value="Sig_transdc_His_kin_sub3_dim/P"/>
</dbReference>
<keyword evidence="8" id="KW-0597">Phosphoprotein</keyword>
<dbReference type="InterPro" id="IPR004358">
    <property type="entry name" value="Sig_transdc_His_kin-like_C"/>
</dbReference>
<evidence type="ECO:0000256" key="17">
    <source>
        <dbReference type="ARBA" id="ARBA00024827"/>
    </source>
</evidence>
<evidence type="ECO:0000256" key="4">
    <source>
        <dbReference type="ARBA" id="ARBA00012438"/>
    </source>
</evidence>
<reference evidence="21 22" key="1">
    <citation type="submission" date="2018-10" db="EMBL/GenBank/DDBJ databases">
        <title>Genome Sequence of Cohnella sp.</title>
        <authorList>
            <person name="Srinivasan S."/>
            <person name="Kim M.K."/>
        </authorList>
    </citation>
    <scope>NUCLEOTIDE SEQUENCE [LARGE SCALE GENOMIC DNA]</scope>
    <source>
        <strain evidence="21 22">18JY8-7</strain>
    </source>
</reference>
<dbReference type="PRINTS" id="PR00344">
    <property type="entry name" value="BCTRLSENSOR"/>
</dbReference>
<sequence>MSTPLILKPPVSRRQGRCSRTIRELPFGNRPIGFSAGAATREIPDRPGTRPCYTGLNFTYWMDKEGTATPMDSTTTRLRTAALAGMHALWWALALLSAVVSIYNHALGFDAYAAPCSNDGCFSFFQMNEAQFNRLSLLGIDPGLYNALTFVLLTVQNLSSWAVGILLYRYGWKDFYCLTASLMLIVTGTIFNVDDPLFADYPRLMDGFLFLNVIGSLYLFFLFLLPYGRFVPRWTAVPALLWLAGVVFGYLLPDNPYLNSMNWNPILRLIYVNAVHLLVVGVQIARSRKESSPERRRQIRWFAVGMLAYMAGGTASLFPAVGSEGIFKLLMHLVLYSGLFLLPFSIGLMAFEQRIRRMSKAFNRALVYVALSIMMVMAYALLVGGLGLLFRGRVNDMISLLSAGFVAVLFQPLRSQAQTAVNRLVYGDREDPHQLLSGLTKRLEGALTHHSLLPAVAETIAQALRIPYAAVEVDFGNGDERIAAYGTPGESESAIPLDVQGERVGRLVLGIEEPRAAWPPGRQTALDDLIRQVSIAVQSVRLTEELHRSRERIVIAREEERRRLRRDLHDGLGSSLASMMLRLDEARQQHGREPAQSLQAIVTVQAQMGAALDDIRRLVYQLRPPVLDELGLRFALRELALQFQDPSLEIRLDDASIPSELPAAAEVAVYRIVQEALTNVVRHSGAKICRIRAWEEDGELRLTVEDDGIGMAERNKSGVGVRSMKERAEELGGHCAWDSEIGGGTRIRVELPLAGGRSA</sequence>
<dbReference type="SUPFAM" id="SSF55874">
    <property type="entry name" value="ATPase domain of HSP90 chaperone/DNA topoisomerase II/histidine kinase"/>
    <property type="match status" value="1"/>
</dbReference>
<dbReference type="AlphaFoldDB" id="A0A3G3K3C7"/>
<dbReference type="InterPro" id="IPR036890">
    <property type="entry name" value="HATPase_C_sf"/>
</dbReference>
<dbReference type="GO" id="GO:0005524">
    <property type="term" value="F:ATP binding"/>
    <property type="evidence" value="ECO:0007669"/>
    <property type="project" value="UniProtKB-KW"/>
</dbReference>
<feature type="transmembrane region" description="Helical" evidence="19">
    <location>
        <begin position="81"/>
        <end position="103"/>
    </location>
</feature>
<feature type="transmembrane region" description="Helical" evidence="19">
    <location>
        <begin position="333"/>
        <end position="353"/>
    </location>
</feature>
<evidence type="ECO:0000256" key="7">
    <source>
        <dbReference type="ARBA" id="ARBA00022490"/>
    </source>
</evidence>
<evidence type="ECO:0000313" key="21">
    <source>
        <dbReference type="EMBL" id="AYQ74269.1"/>
    </source>
</evidence>
<evidence type="ECO:0000256" key="11">
    <source>
        <dbReference type="ARBA" id="ARBA00022741"/>
    </source>
</evidence>
<comment type="cofactor">
    <cofactor evidence="2">
        <name>[4Fe-4S] cluster</name>
        <dbReference type="ChEBI" id="CHEBI:49883"/>
    </cofactor>
</comment>
<keyword evidence="15" id="KW-0902">Two-component regulatory system</keyword>
<proteinExistence type="predicted"/>
<keyword evidence="11" id="KW-0547">Nucleotide-binding</keyword>
<keyword evidence="6" id="KW-0004">4Fe-4S</keyword>
<dbReference type="SMART" id="SM00387">
    <property type="entry name" value="HATPase_c"/>
    <property type="match status" value="1"/>
</dbReference>
<protein>
    <recommendedName>
        <fullName evidence="5">Oxygen sensor histidine kinase NreB</fullName>
        <ecNumber evidence="4">2.7.13.3</ecNumber>
    </recommendedName>
    <alternativeName>
        <fullName evidence="18">Nitrogen regulation protein B</fullName>
    </alternativeName>
</protein>
<dbReference type="InterPro" id="IPR003594">
    <property type="entry name" value="HATPase_dom"/>
</dbReference>
<comment type="function">
    <text evidence="17">Member of the two-component regulatory system NreB/NreC involved in the control of dissimilatory nitrate/nitrite reduction in response to oxygen. NreB functions as a direct oxygen sensor histidine kinase which is autophosphorylated, in the absence of oxygen, probably at the conserved histidine residue, and transfers its phosphate group probably to a conserved aspartate residue of NreC. NreB/NreC activates the expression of the nitrate (narGHJI) and nitrite (nir) reductase operons, as well as the putative nitrate transporter gene narT.</text>
</comment>
<gene>
    <name evidence="21" type="ORF">EAV92_17860</name>
</gene>
<evidence type="ECO:0000256" key="5">
    <source>
        <dbReference type="ARBA" id="ARBA00017322"/>
    </source>
</evidence>
<organism evidence="21 22">
    <name type="scientific">Cohnella candidum</name>
    <dbReference type="NCBI Taxonomy" id="2674991"/>
    <lineage>
        <taxon>Bacteria</taxon>
        <taxon>Bacillati</taxon>
        <taxon>Bacillota</taxon>
        <taxon>Bacilli</taxon>
        <taxon>Bacillales</taxon>
        <taxon>Paenibacillaceae</taxon>
        <taxon>Cohnella</taxon>
    </lineage>
</organism>
<evidence type="ECO:0000256" key="1">
    <source>
        <dbReference type="ARBA" id="ARBA00000085"/>
    </source>
</evidence>
<dbReference type="CDD" id="cd16917">
    <property type="entry name" value="HATPase_UhpB-NarQ-NarX-like"/>
    <property type="match status" value="1"/>
</dbReference>
<dbReference type="PANTHER" id="PTHR24421">
    <property type="entry name" value="NITRATE/NITRITE SENSOR PROTEIN NARX-RELATED"/>
    <property type="match status" value="1"/>
</dbReference>
<dbReference type="InterPro" id="IPR050482">
    <property type="entry name" value="Sensor_HK_TwoCompSys"/>
</dbReference>
<evidence type="ECO:0000256" key="16">
    <source>
        <dbReference type="ARBA" id="ARBA00023014"/>
    </source>
</evidence>
<comment type="subcellular location">
    <subcellularLocation>
        <location evidence="3">Cytoplasm</location>
    </subcellularLocation>
</comment>
<feature type="transmembrane region" description="Helical" evidence="19">
    <location>
        <begin position="299"/>
        <end position="321"/>
    </location>
</feature>
<feature type="domain" description="Histidine kinase" evidence="20">
    <location>
        <begin position="567"/>
        <end position="755"/>
    </location>
</feature>
<keyword evidence="12" id="KW-0418">Kinase</keyword>
<dbReference type="EMBL" id="CP033433">
    <property type="protein sequence ID" value="AYQ74269.1"/>
    <property type="molecule type" value="Genomic_DNA"/>
</dbReference>
<feature type="transmembrane region" description="Helical" evidence="19">
    <location>
        <begin position="175"/>
        <end position="193"/>
    </location>
</feature>
<dbReference type="PROSITE" id="PS50109">
    <property type="entry name" value="HIS_KIN"/>
    <property type="match status" value="1"/>
</dbReference>